<gene>
    <name evidence="2" type="ORF">FB563_8482</name>
</gene>
<reference evidence="2 3" key="1">
    <citation type="submission" date="2019-06" db="EMBL/GenBank/DDBJ databases">
        <title>Sequencing the genomes of 1000 actinobacteria strains.</title>
        <authorList>
            <person name="Klenk H.-P."/>
        </authorList>
    </citation>
    <scope>NUCLEOTIDE SEQUENCE [LARGE SCALE GENOMIC DNA]</scope>
    <source>
        <strain evidence="2 3">DSM 41929</strain>
    </source>
</reference>
<name>A0A542SXS2_9ACTN</name>
<feature type="region of interest" description="Disordered" evidence="1">
    <location>
        <begin position="56"/>
        <end position="97"/>
    </location>
</feature>
<organism evidence="2 3">
    <name type="scientific">Streptomyces puniciscabiei</name>
    <dbReference type="NCBI Taxonomy" id="164348"/>
    <lineage>
        <taxon>Bacteria</taxon>
        <taxon>Bacillati</taxon>
        <taxon>Actinomycetota</taxon>
        <taxon>Actinomycetes</taxon>
        <taxon>Kitasatosporales</taxon>
        <taxon>Streptomycetaceae</taxon>
        <taxon>Streptomyces</taxon>
    </lineage>
</organism>
<dbReference type="EMBL" id="VFNX01000009">
    <property type="protein sequence ID" value="TQK79107.1"/>
    <property type="molecule type" value="Genomic_DNA"/>
</dbReference>
<feature type="compositionally biased region" description="Low complexity" evidence="1">
    <location>
        <begin position="67"/>
        <end position="91"/>
    </location>
</feature>
<evidence type="ECO:0000313" key="3">
    <source>
        <dbReference type="Proteomes" id="UP000318103"/>
    </source>
</evidence>
<feature type="region of interest" description="Disordered" evidence="1">
    <location>
        <begin position="1"/>
        <end position="21"/>
    </location>
</feature>
<protein>
    <submittedName>
        <fullName evidence="2">Uncharacterized protein</fullName>
    </submittedName>
</protein>
<accession>A0A542SXS2</accession>
<sequence length="97" mass="10511">MDVTPNSGKGIDAPPPHEACTHAPDLRREMHQVLAPGAERAWLLRRKALMGRVLATRALSQRPRNPPSNSSSTTAASSTWLPARTTPTPSRSRGRHG</sequence>
<comment type="caution">
    <text evidence="2">The sequence shown here is derived from an EMBL/GenBank/DDBJ whole genome shotgun (WGS) entry which is preliminary data.</text>
</comment>
<evidence type="ECO:0000256" key="1">
    <source>
        <dbReference type="SAM" id="MobiDB-lite"/>
    </source>
</evidence>
<evidence type="ECO:0000313" key="2">
    <source>
        <dbReference type="EMBL" id="TQK79107.1"/>
    </source>
</evidence>
<dbReference type="Proteomes" id="UP000318103">
    <property type="component" value="Unassembled WGS sequence"/>
</dbReference>
<dbReference type="AlphaFoldDB" id="A0A542SXS2"/>
<keyword evidence="3" id="KW-1185">Reference proteome</keyword>
<proteinExistence type="predicted"/>